<dbReference type="SUPFAM" id="SSF56563">
    <property type="entry name" value="Major capsid protein gp5"/>
    <property type="match status" value="1"/>
</dbReference>
<dbReference type="AlphaFoldDB" id="A0A5B1BMF6"/>
<sequence length="275" mass="29735">MSTLTTTTTTYPWRPDETLFAADEVVGDALILQTSTIAGTVDGDQPAVRVAYVNDAESADYVAEGAEIPEDDPDLAEVVVRTKKISRLVNLSNEQFRQAMTAQQLAESVSRDLVRKADNSYIADVANPTGLLNIVNTVGGTLLFTKLDNLVELIAKLEVNGAQPSHIIVDPLGWASIRNMKVATDYNQSLLGAGTTDAVPMLLSLPVLRSRFIPAYHGLVVDRNAIVSAIGPVSIATSEHVLFSKDSVQLRATWRIGWGVTRPDWIGKFSMEPGT</sequence>
<evidence type="ECO:0000259" key="2">
    <source>
        <dbReference type="Pfam" id="PF05065"/>
    </source>
</evidence>
<comment type="subcellular location">
    <subcellularLocation>
        <location evidence="1">Virion</location>
    </subcellularLocation>
</comment>
<dbReference type="Gene3D" id="3.30.2400.10">
    <property type="entry name" value="Major capsid protein gp5"/>
    <property type="match status" value="1"/>
</dbReference>
<reference evidence="3 4" key="1">
    <citation type="submission" date="2019-09" db="EMBL/GenBank/DDBJ databases">
        <title>Report of infection by Mycobacterium simiae a patient suffering from pulmonary tuberculosis.</title>
        <authorList>
            <person name="Mohanty P.S."/>
            <person name="Bansal A.K."/>
            <person name="Singh H."/>
            <person name="Sharma S."/>
            <person name="Patil S.A."/>
            <person name="Upadhaya P."/>
            <person name="Singh P.K."/>
            <person name="Kumar D."/>
            <person name="Kumar S."/>
            <person name="Singh R.K."/>
            <person name="Chaudhary B."/>
        </authorList>
    </citation>
    <scope>NUCLEOTIDE SEQUENCE [LARGE SCALE GENOMIC DNA]</scope>
    <source>
        <strain evidence="3 4">JAL-560-SIM</strain>
    </source>
</reference>
<dbReference type="Pfam" id="PF05065">
    <property type="entry name" value="Phage_capsid"/>
    <property type="match status" value="1"/>
</dbReference>
<protein>
    <submittedName>
        <fullName evidence="3">Phage major capsid protein</fullName>
    </submittedName>
</protein>
<dbReference type="NCBIfam" id="TIGR01554">
    <property type="entry name" value="major_cap_HK97"/>
    <property type="match status" value="1"/>
</dbReference>
<evidence type="ECO:0000313" key="3">
    <source>
        <dbReference type="EMBL" id="KAA1248394.1"/>
    </source>
</evidence>
<feature type="domain" description="Phage capsid-like C-terminal" evidence="2">
    <location>
        <begin position="48"/>
        <end position="264"/>
    </location>
</feature>
<gene>
    <name evidence="3" type="ORF">F0Q45_20840</name>
</gene>
<evidence type="ECO:0000256" key="1">
    <source>
        <dbReference type="ARBA" id="ARBA00004328"/>
    </source>
</evidence>
<proteinExistence type="predicted"/>
<dbReference type="RefSeq" id="WP_149655750.1">
    <property type="nucleotide sequence ID" value="NZ_VTZN01000165.1"/>
</dbReference>
<dbReference type="EMBL" id="VTZN01000165">
    <property type="protein sequence ID" value="KAA1248394.1"/>
    <property type="molecule type" value="Genomic_DNA"/>
</dbReference>
<organism evidence="3 4">
    <name type="scientific">Mycobacterium simiae</name>
    <name type="common">Mycobacterium habana</name>
    <dbReference type="NCBI Taxonomy" id="1784"/>
    <lineage>
        <taxon>Bacteria</taxon>
        <taxon>Bacillati</taxon>
        <taxon>Actinomycetota</taxon>
        <taxon>Actinomycetes</taxon>
        <taxon>Mycobacteriales</taxon>
        <taxon>Mycobacteriaceae</taxon>
        <taxon>Mycobacterium</taxon>
        <taxon>Mycobacterium simiae complex</taxon>
    </lineage>
</organism>
<dbReference type="OrthoDB" id="3726891at2"/>
<dbReference type="InterPro" id="IPR024455">
    <property type="entry name" value="Phage_capsid"/>
</dbReference>
<accession>A0A5B1BMF6</accession>
<dbReference type="Proteomes" id="UP000324701">
    <property type="component" value="Unassembled WGS sequence"/>
</dbReference>
<dbReference type="Gene3D" id="3.30.2320.10">
    <property type="entry name" value="hypothetical protein PF0899 domain"/>
    <property type="match status" value="1"/>
</dbReference>
<name>A0A5B1BMF6_MYCSI</name>
<dbReference type="InterPro" id="IPR054612">
    <property type="entry name" value="Phage_capsid-like_C"/>
</dbReference>
<keyword evidence="4" id="KW-1185">Reference proteome</keyword>
<comment type="caution">
    <text evidence="3">The sequence shown here is derived from an EMBL/GenBank/DDBJ whole genome shotgun (WGS) entry which is preliminary data.</text>
</comment>
<evidence type="ECO:0000313" key="4">
    <source>
        <dbReference type="Proteomes" id="UP000324701"/>
    </source>
</evidence>